<sequence length="357" mass="39723">MSTSNPRGATVMIISIVFLVLAAICVFMRVYARLVVLKNSGLDEVAIVGSFISSVALFAMTERQVRYGEGIHFEDVLAKNPQDFTDQLKYLWLAIIFYNASLTLTKASIILQYLRVFVSKGVRRACWGFLAFVGAYGLWTIMSNIFTCTPVSAFWSPTPDMHCINKKFLWFFNASFNILTDLVIIILPIQTLKSLRLPRRQKIGLMIIFALGGFLYVISVSQDPTYDNVGASIWSNIEVYTGIICASLPAIKPIVSKFFPNLLASTRSGTRSKTHDNIFGINSSAKAIRLTDVELGGKTVTRVEANERGNPNLRESNSSGDLGRDIFITTSMRQDVESKSESRSQVGSEKDLIIQRP</sequence>
<dbReference type="OrthoDB" id="2988756at2759"/>
<feature type="transmembrane region" description="Helical" evidence="7">
    <location>
        <begin position="12"/>
        <end position="32"/>
    </location>
</feature>
<keyword evidence="10" id="KW-1185">Reference proteome</keyword>
<evidence type="ECO:0000259" key="8">
    <source>
        <dbReference type="Pfam" id="PF20684"/>
    </source>
</evidence>
<feature type="transmembrane region" description="Helical" evidence="7">
    <location>
        <begin position="90"/>
        <end position="114"/>
    </location>
</feature>
<keyword evidence="4 7" id="KW-0472">Membrane</keyword>
<feature type="transmembrane region" description="Helical" evidence="7">
    <location>
        <begin position="203"/>
        <end position="221"/>
    </location>
</feature>
<evidence type="ECO:0000256" key="6">
    <source>
        <dbReference type="SAM" id="MobiDB-lite"/>
    </source>
</evidence>
<evidence type="ECO:0000256" key="7">
    <source>
        <dbReference type="SAM" id="Phobius"/>
    </source>
</evidence>
<evidence type="ECO:0000256" key="4">
    <source>
        <dbReference type="ARBA" id="ARBA00023136"/>
    </source>
</evidence>
<feature type="region of interest" description="Disordered" evidence="6">
    <location>
        <begin position="332"/>
        <end position="357"/>
    </location>
</feature>
<evidence type="ECO:0000256" key="2">
    <source>
        <dbReference type="ARBA" id="ARBA00022692"/>
    </source>
</evidence>
<accession>A0A2J6T0Y0</accession>
<dbReference type="AlphaFoldDB" id="A0A2J6T0Y0"/>
<reference evidence="9 10" key="1">
    <citation type="submission" date="2016-04" db="EMBL/GenBank/DDBJ databases">
        <title>A degradative enzymes factory behind the ericoid mycorrhizal symbiosis.</title>
        <authorList>
            <consortium name="DOE Joint Genome Institute"/>
            <person name="Martino E."/>
            <person name="Morin E."/>
            <person name="Grelet G."/>
            <person name="Kuo A."/>
            <person name="Kohler A."/>
            <person name="Daghino S."/>
            <person name="Barry K."/>
            <person name="Choi C."/>
            <person name="Cichocki N."/>
            <person name="Clum A."/>
            <person name="Copeland A."/>
            <person name="Hainaut M."/>
            <person name="Haridas S."/>
            <person name="Labutti K."/>
            <person name="Lindquist E."/>
            <person name="Lipzen A."/>
            <person name="Khouja H.-R."/>
            <person name="Murat C."/>
            <person name="Ohm R."/>
            <person name="Olson A."/>
            <person name="Spatafora J."/>
            <person name="Veneault-Fourrey C."/>
            <person name="Henrissat B."/>
            <person name="Grigoriev I."/>
            <person name="Martin F."/>
            <person name="Perotto S."/>
        </authorList>
    </citation>
    <scope>NUCLEOTIDE SEQUENCE [LARGE SCALE GENOMIC DNA]</scope>
    <source>
        <strain evidence="9 10">E</strain>
    </source>
</reference>
<evidence type="ECO:0000256" key="1">
    <source>
        <dbReference type="ARBA" id="ARBA00004141"/>
    </source>
</evidence>
<dbReference type="InterPro" id="IPR049326">
    <property type="entry name" value="Rhodopsin_dom_fungi"/>
</dbReference>
<feature type="domain" description="Rhodopsin" evidence="8">
    <location>
        <begin position="28"/>
        <end position="256"/>
    </location>
</feature>
<dbReference type="GO" id="GO:0016020">
    <property type="term" value="C:membrane"/>
    <property type="evidence" value="ECO:0007669"/>
    <property type="project" value="UniProtKB-SubCell"/>
</dbReference>
<dbReference type="EMBL" id="KZ613848">
    <property type="protein sequence ID" value="PMD56674.1"/>
    <property type="molecule type" value="Genomic_DNA"/>
</dbReference>
<keyword evidence="2 7" id="KW-0812">Transmembrane</keyword>
<dbReference type="Pfam" id="PF20684">
    <property type="entry name" value="Fung_rhodopsin"/>
    <property type="match status" value="1"/>
</dbReference>
<dbReference type="PANTHER" id="PTHR33048:SF132">
    <property type="entry name" value="MEMBRANE PROTEIN, PUTATIVE (AFU_ORTHOLOGUE AFUA_6G07820)-RELATED"/>
    <property type="match status" value="1"/>
</dbReference>
<evidence type="ECO:0000313" key="9">
    <source>
        <dbReference type="EMBL" id="PMD56674.1"/>
    </source>
</evidence>
<feature type="transmembrane region" description="Helical" evidence="7">
    <location>
        <begin position="44"/>
        <end position="61"/>
    </location>
</feature>
<keyword evidence="3 7" id="KW-1133">Transmembrane helix</keyword>
<dbReference type="STRING" id="1095630.A0A2J6T0Y0"/>
<evidence type="ECO:0000256" key="3">
    <source>
        <dbReference type="ARBA" id="ARBA00022989"/>
    </source>
</evidence>
<proteinExistence type="inferred from homology"/>
<dbReference type="InterPro" id="IPR052337">
    <property type="entry name" value="SAT4-like"/>
</dbReference>
<organism evidence="9 10">
    <name type="scientific">Hyaloscypha bicolor E</name>
    <dbReference type="NCBI Taxonomy" id="1095630"/>
    <lineage>
        <taxon>Eukaryota</taxon>
        <taxon>Fungi</taxon>
        <taxon>Dikarya</taxon>
        <taxon>Ascomycota</taxon>
        <taxon>Pezizomycotina</taxon>
        <taxon>Leotiomycetes</taxon>
        <taxon>Helotiales</taxon>
        <taxon>Hyaloscyphaceae</taxon>
        <taxon>Hyaloscypha</taxon>
        <taxon>Hyaloscypha bicolor</taxon>
    </lineage>
</organism>
<dbReference type="GeneID" id="36591639"/>
<feature type="compositionally biased region" description="Basic and acidic residues" evidence="6">
    <location>
        <begin position="334"/>
        <end position="357"/>
    </location>
</feature>
<protein>
    <recommendedName>
        <fullName evidence="8">Rhodopsin domain-containing protein</fullName>
    </recommendedName>
</protein>
<comment type="subcellular location">
    <subcellularLocation>
        <location evidence="1">Membrane</location>
        <topology evidence="1">Multi-pass membrane protein</topology>
    </subcellularLocation>
</comment>
<feature type="transmembrane region" description="Helical" evidence="7">
    <location>
        <begin position="168"/>
        <end position="191"/>
    </location>
</feature>
<gene>
    <name evidence="9" type="ORF">K444DRAFT_633053</name>
</gene>
<comment type="similarity">
    <text evidence="5">Belongs to the SAT4 family.</text>
</comment>
<dbReference type="InParanoid" id="A0A2J6T0Y0"/>
<dbReference type="PANTHER" id="PTHR33048">
    <property type="entry name" value="PTH11-LIKE INTEGRAL MEMBRANE PROTEIN (AFU_ORTHOLOGUE AFUA_5G11245)"/>
    <property type="match status" value="1"/>
</dbReference>
<dbReference type="RefSeq" id="XP_024733578.1">
    <property type="nucleotide sequence ID" value="XM_024883562.1"/>
</dbReference>
<evidence type="ECO:0000256" key="5">
    <source>
        <dbReference type="ARBA" id="ARBA00038359"/>
    </source>
</evidence>
<feature type="transmembrane region" description="Helical" evidence="7">
    <location>
        <begin position="126"/>
        <end position="156"/>
    </location>
</feature>
<name>A0A2J6T0Y0_9HELO</name>
<dbReference type="Proteomes" id="UP000235371">
    <property type="component" value="Unassembled WGS sequence"/>
</dbReference>
<evidence type="ECO:0000313" key="10">
    <source>
        <dbReference type="Proteomes" id="UP000235371"/>
    </source>
</evidence>